<dbReference type="PRINTS" id="PR01607">
    <property type="entry name" value="APYRASEFAMLY"/>
</dbReference>
<keyword evidence="2" id="KW-0378">Hydrolase</keyword>
<accession>A0A432X1B3</accession>
<dbReference type="GO" id="GO:0030288">
    <property type="term" value="C:outer membrane-bounded periplasmic space"/>
    <property type="evidence" value="ECO:0007669"/>
    <property type="project" value="TreeGrafter"/>
</dbReference>
<evidence type="ECO:0000256" key="2">
    <source>
        <dbReference type="RuleBase" id="RU362119"/>
    </source>
</evidence>
<reference evidence="5 6" key="1">
    <citation type="journal article" date="2011" name="Front. Microbiol.">
        <title>Genomic signatures of strain selection and enhancement in Bacillus atrophaeus var. globigii, a historical biowarfare simulant.</title>
        <authorList>
            <person name="Gibbons H.S."/>
            <person name="Broomall S.M."/>
            <person name="McNew L.A."/>
            <person name="Daligault H."/>
            <person name="Chapman C."/>
            <person name="Bruce D."/>
            <person name="Karavis M."/>
            <person name="Krepps M."/>
            <person name="McGregor P.A."/>
            <person name="Hong C."/>
            <person name="Park K.H."/>
            <person name="Akmal A."/>
            <person name="Feldman A."/>
            <person name="Lin J.S."/>
            <person name="Chang W.E."/>
            <person name="Higgs B.W."/>
            <person name="Demirev P."/>
            <person name="Lindquist J."/>
            <person name="Liem A."/>
            <person name="Fochler E."/>
            <person name="Read T.D."/>
            <person name="Tapia R."/>
            <person name="Johnson S."/>
            <person name="Bishop-Lilly K.A."/>
            <person name="Detter C."/>
            <person name="Han C."/>
            <person name="Sozhamannan S."/>
            <person name="Rosenzweig C.N."/>
            <person name="Skowronski E.W."/>
        </authorList>
    </citation>
    <scope>NUCLEOTIDE SEQUENCE [LARGE SCALE GENOMIC DNA]</scope>
    <source>
        <strain evidence="5 6">AIT1</strain>
    </source>
</reference>
<feature type="domain" description="5'-Nucleotidase C-terminal" evidence="4">
    <location>
        <begin position="427"/>
        <end position="585"/>
    </location>
</feature>
<dbReference type="InterPro" id="IPR036907">
    <property type="entry name" value="5'-Nucleotdase_C_sf"/>
</dbReference>
<dbReference type="Gene3D" id="3.60.21.10">
    <property type="match status" value="1"/>
</dbReference>
<dbReference type="PANTHER" id="PTHR11575:SF24">
    <property type="entry name" value="5'-NUCLEOTIDASE"/>
    <property type="match status" value="1"/>
</dbReference>
<dbReference type="GO" id="GO:0009166">
    <property type="term" value="P:nucleotide catabolic process"/>
    <property type="evidence" value="ECO:0007669"/>
    <property type="project" value="InterPro"/>
</dbReference>
<dbReference type="InterPro" id="IPR004843">
    <property type="entry name" value="Calcineurin-like_PHP"/>
</dbReference>
<dbReference type="InterPro" id="IPR008334">
    <property type="entry name" value="5'-Nucleotdase_C"/>
</dbReference>
<dbReference type="Pfam" id="PF00149">
    <property type="entry name" value="Metallophos"/>
    <property type="match status" value="1"/>
</dbReference>
<evidence type="ECO:0000313" key="5">
    <source>
        <dbReference type="EMBL" id="RUO39901.1"/>
    </source>
</evidence>
<dbReference type="InterPro" id="IPR029052">
    <property type="entry name" value="Metallo-depent_PP-like"/>
</dbReference>
<organism evidence="5 6">
    <name type="scientific">Aliidiomarina taiwanensis</name>
    <dbReference type="NCBI Taxonomy" id="946228"/>
    <lineage>
        <taxon>Bacteria</taxon>
        <taxon>Pseudomonadati</taxon>
        <taxon>Pseudomonadota</taxon>
        <taxon>Gammaproteobacteria</taxon>
        <taxon>Alteromonadales</taxon>
        <taxon>Idiomarinaceae</taxon>
        <taxon>Aliidiomarina</taxon>
    </lineage>
</organism>
<gene>
    <name evidence="5" type="ORF">CWE15_08720</name>
</gene>
<feature type="domain" description="Calcineurin-like phosphoesterase" evidence="3">
    <location>
        <begin position="39"/>
        <end position="280"/>
    </location>
</feature>
<name>A0A432X1B3_9GAMM</name>
<keyword evidence="1 2" id="KW-0732">Signal</keyword>
<dbReference type="GO" id="GO:0000166">
    <property type="term" value="F:nucleotide binding"/>
    <property type="evidence" value="ECO:0007669"/>
    <property type="project" value="UniProtKB-KW"/>
</dbReference>
<comment type="caution">
    <text evidence="5">The sequence shown here is derived from an EMBL/GenBank/DDBJ whole genome shotgun (WGS) entry which is preliminary data.</text>
</comment>
<dbReference type="EMBL" id="PIPQ01000005">
    <property type="protein sequence ID" value="RUO39901.1"/>
    <property type="molecule type" value="Genomic_DNA"/>
</dbReference>
<dbReference type="GO" id="GO:0008768">
    <property type="term" value="F:UDP-sugar diphosphatase activity"/>
    <property type="evidence" value="ECO:0007669"/>
    <property type="project" value="TreeGrafter"/>
</dbReference>
<dbReference type="SUPFAM" id="SSF55816">
    <property type="entry name" value="5'-nucleotidase (syn. UDP-sugar hydrolase), C-terminal domain"/>
    <property type="match status" value="1"/>
</dbReference>
<protein>
    <submittedName>
        <fullName evidence="5">Bifunctional metallophosphatase/5'-nucleotidase</fullName>
    </submittedName>
</protein>
<evidence type="ECO:0000313" key="6">
    <source>
        <dbReference type="Proteomes" id="UP000286976"/>
    </source>
</evidence>
<dbReference type="PANTHER" id="PTHR11575">
    <property type="entry name" value="5'-NUCLEOTIDASE-RELATED"/>
    <property type="match status" value="1"/>
</dbReference>
<keyword evidence="6" id="KW-1185">Reference proteome</keyword>
<dbReference type="PROSITE" id="PS51257">
    <property type="entry name" value="PROKAR_LIPOPROTEIN"/>
    <property type="match status" value="1"/>
</dbReference>
<evidence type="ECO:0000259" key="4">
    <source>
        <dbReference type="Pfam" id="PF02872"/>
    </source>
</evidence>
<dbReference type="GO" id="GO:0008253">
    <property type="term" value="F:5'-nucleotidase activity"/>
    <property type="evidence" value="ECO:0007669"/>
    <property type="project" value="TreeGrafter"/>
</dbReference>
<dbReference type="Gene3D" id="3.90.780.10">
    <property type="entry name" value="5'-Nucleotidase, C-terminal domain"/>
    <property type="match status" value="1"/>
</dbReference>
<keyword evidence="2" id="KW-0547">Nucleotide-binding</keyword>
<dbReference type="Pfam" id="PF02872">
    <property type="entry name" value="5_nucleotid_C"/>
    <property type="match status" value="1"/>
</dbReference>
<feature type="signal peptide" evidence="2">
    <location>
        <begin position="1"/>
        <end position="27"/>
    </location>
</feature>
<dbReference type="AlphaFoldDB" id="A0A432X1B3"/>
<comment type="similarity">
    <text evidence="2">Belongs to the 5'-nucleotidase family.</text>
</comment>
<dbReference type="SUPFAM" id="SSF56300">
    <property type="entry name" value="Metallo-dependent phosphatases"/>
    <property type="match status" value="1"/>
</dbReference>
<evidence type="ECO:0000256" key="1">
    <source>
        <dbReference type="ARBA" id="ARBA00022729"/>
    </source>
</evidence>
<dbReference type="OrthoDB" id="9803927at2"/>
<feature type="chain" id="PRO_5018811421" evidence="2">
    <location>
        <begin position="28"/>
        <end position="669"/>
    </location>
</feature>
<proteinExistence type="inferred from homology"/>
<sequence>MRALRSYFLHAVTLVLVLPLLSACSHPEPTSSRAPFELHIAHINDTHSAFDPIASGFQAPLTNSKLNAYTEFGGHPRLLTRIDTIRRDAEQAGKNLLFLHGGDAWQGSGYFLLNEGRMNADILNRLGLDAMALGNHEFDLDNARLNAFIEQVNFPVLAANLDASGDADLKEQENLRPFVVFAFDEKGQKTPVSQLNQLPEGQQYVGVLGVVLDDMPNIAPNTGDVRFFEMVSSAQATVDTLKAAGVQHIVAVTHIGLGLDQKLASEVNGIDVIVGGHSHTLLGDFTDLNWGNQGEYAQQVVNPNGQTRTCIVQAGQYAQAMGLVKIRFDAAGNVEACDGNNTLLMGERFYTQQTLLPSELFEPTTHADIAQFIQDHKQAKSVAEAPSLRKHIDETYKPALEASYGQLLGFVPKTIMHVRRPGDNGSDAHGSELAPLVAYAQYRWFLRPEVQQVTGRVPDFALVGAGGIRTELQQGELREGNIRLEMLPFASHLSIVSLTGAQVEELLTEVITQTLPLSAHAGKFPYGGNLRYTFEAEGNTGRITQLEVNRGSLHQPDWQPLQADARYQVVTSGYSAAGNDGWHAMYRAQQHHSDRLDVVLEAGAPSVYPVARVAQTEDGKRVTEYQSASPDCQQETTNCAVDALAVIAFLRDEHTCLQALPYPVVTLNR</sequence>
<dbReference type="InterPro" id="IPR006179">
    <property type="entry name" value="5_nucleotidase/apyrase"/>
</dbReference>
<evidence type="ECO:0000259" key="3">
    <source>
        <dbReference type="Pfam" id="PF00149"/>
    </source>
</evidence>
<dbReference type="Proteomes" id="UP000286976">
    <property type="component" value="Unassembled WGS sequence"/>
</dbReference>